<keyword evidence="5" id="KW-1185">Reference proteome</keyword>
<evidence type="ECO:0000256" key="1">
    <source>
        <dbReference type="SAM" id="MobiDB-lite"/>
    </source>
</evidence>
<dbReference type="Pfam" id="PF04784">
    <property type="entry name" value="DUF547"/>
    <property type="match status" value="1"/>
</dbReference>
<organism evidence="4 5">
    <name type="scientific">Zingiber officinale</name>
    <name type="common">Ginger</name>
    <name type="synonym">Amomum zingiber</name>
    <dbReference type="NCBI Taxonomy" id="94328"/>
    <lineage>
        <taxon>Eukaryota</taxon>
        <taxon>Viridiplantae</taxon>
        <taxon>Streptophyta</taxon>
        <taxon>Embryophyta</taxon>
        <taxon>Tracheophyta</taxon>
        <taxon>Spermatophyta</taxon>
        <taxon>Magnoliopsida</taxon>
        <taxon>Liliopsida</taxon>
        <taxon>Zingiberales</taxon>
        <taxon>Zingiberaceae</taxon>
        <taxon>Zingiber</taxon>
    </lineage>
</organism>
<dbReference type="InterPro" id="IPR006869">
    <property type="entry name" value="DUF547"/>
</dbReference>
<dbReference type="InterPro" id="IPR025757">
    <property type="entry name" value="MIP1_Leuzipper"/>
</dbReference>
<comment type="caution">
    <text evidence="4">The sequence shown here is derived from an EMBL/GenBank/DDBJ whole genome shotgun (WGS) entry which is preliminary data.</text>
</comment>
<proteinExistence type="predicted"/>
<dbReference type="EMBL" id="JACMSC010000018">
    <property type="protein sequence ID" value="KAG6475637.1"/>
    <property type="molecule type" value="Genomic_DNA"/>
</dbReference>
<gene>
    <name evidence="4" type="ORF">ZIOFF_064866</name>
</gene>
<evidence type="ECO:0000313" key="5">
    <source>
        <dbReference type="Proteomes" id="UP000734854"/>
    </source>
</evidence>
<evidence type="ECO:0000259" key="2">
    <source>
        <dbReference type="Pfam" id="PF04784"/>
    </source>
</evidence>
<evidence type="ECO:0000259" key="3">
    <source>
        <dbReference type="Pfam" id="PF14389"/>
    </source>
</evidence>
<accession>A0A8J5KGP3</accession>
<reference evidence="4 5" key="1">
    <citation type="submission" date="2020-08" db="EMBL/GenBank/DDBJ databases">
        <title>Plant Genome Project.</title>
        <authorList>
            <person name="Zhang R.-G."/>
        </authorList>
    </citation>
    <scope>NUCLEOTIDE SEQUENCE [LARGE SCALE GENOMIC DNA]</scope>
    <source>
        <tissue evidence="4">Rhizome</tissue>
    </source>
</reference>
<evidence type="ECO:0000313" key="4">
    <source>
        <dbReference type="EMBL" id="KAG6475637.1"/>
    </source>
</evidence>
<feature type="compositionally biased region" description="Basic and acidic residues" evidence="1">
    <location>
        <begin position="7"/>
        <end position="33"/>
    </location>
</feature>
<feature type="domain" description="Ternary complex factor MIP1 leucine-zipper" evidence="3">
    <location>
        <begin position="67"/>
        <end position="144"/>
    </location>
</feature>
<dbReference type="PANTHER" id="PTHR23054">
    <property type="entry name" value="TERNARY COMPLEX FACTOR MIP1, LEUCINE-ZIPPER-RELATED"/>
    <property type="match status" value="1"/>
</dbReference>
<feature type="domain" description="DUF547" evidence="2">
    <location>
        <begin position="322"/>
        <end position="457"/>
    </location>
</feature>
<dbReference type="PANTHER" id="PTHR23054:SF18">
    <property type="entry name" value="TERNARY COMPLEX FACTOR MIP1, LEUCINE-ZIPPER"/>
    <property type="match status" value="1"/>
</dbReference>
<feature type="region of interest" description="Disordered" evidence="1">
    <location>
        <begin position="1"/>
        <end position="68"/>
    </location>
</feature>
<name>A0A8J5KGP3_ZINOF</name>
<dbReference type="AlphaFoldDB" id="A0A8J5KGP3"/>
<dbReference type="Pfam" id="PF14389">
    <property type="entry name" value="Lzipper-MIP1"/>
    <property type="match status" value="1"/>
</dbReference>
<dbReference type="Proteomes" id="UP000734854">
    <property type="component" value="Unassembled WGS sequence"/>
</dbReference>
<sequence>MEFEEKPDDRIHSRHSRSDSDSVNRRNKGDKLDPLPGSVRHAKLVTEQPTDNKEMASKSSPEADGQGSLKHEILQLEKRLKDQLTIRCALEKALGHSSSAMCSSNDSSMPKPTYDLIREIAILELEVMHLEQYLLMLYRKAFQQQTATPSRCCNEHKLQKLQHSKSELLPQASPKHKTWSNRWTPIEEGREIKRQERLLRPGMMSLAEYLGSPTADQIPDTPNKLSEDMVRCMATVYCKLADPPLISQTFFSSSSSSTTTSTIPGFSPQHLGEPWSPSKTEELKEFSTTVEIPHISENHKDVEDLLCNFKLILHQLDKVDPSKLKNDQKLAFWINVYNAIIMHAYIEHGIPEGGAKKTSLLIKAMCTIGGRSINAFMIQSFIFEGKTKSTTQWLRRMLLNPRSKYKDVDKRRNYAIEHSEPLLYFALSSGSHSDPPVRIYNSSRILKQLEVAKEEYIRSNVEIWKDQKILLPKLIDLYAKDSKLSSQKLVEMLQNNLPQNLKLALQRCQRFNKPIEWIPHNPQY</sequence>
<protein>
    <submittedName>
        <fullName evidence="4">Uncharacterized protein</fullName>
    </submittedName>
</protein>